<dbReference type="PANTHER" id="PTHR33048:SF47">
    <property type="entry name" value="INTEGRAL MEMBRANE PROTEIN-RELATED"/>
    <property type="match status" value="1"/>
</dbReference>
<feature type="transmembrane region" description="Helical" evidence="7">
    <location>
        <begin position="208"/>
        <end position="231"/>
    </location>
</feature>
<evidence type="ECO:0000313" key="9">
    <source>
        <dbReference type="EMBL" id="KAK8009094.1"/>
    </source>
</evidence>
<evidence type="ECO:0000256" key="5">
    <source>
        <dbReference type="ARBA" id="ARBA00038359"/>
    </source>
</evidence>
<evidence type="ECO:0000313" key="10">
    <source>
        <dbReference type="Proteomes" id="UP001396898"/>
    </source>
</evidence>
<evidence type="ECO:0000256" key="1">
    <source>
        <dbReference type="ARBA" id="ARBA00004141"/>
    </source>
</evidence>
<evidence type="ECO:0000256" key="7">
    <source>
        <dbReference type="SAM" id="Phobius"/>
    </source>
</evidence>
<keyword evidence="10" id="KW-1185">Reference proteome</keyword>
<keyword evidence="3 7" id="KW-1133">Transmembrane helix</keyword>
<feature type="transmembrane region" description="Helical" evidence="7">
    <location>
        <begin position="175"/>
        <end position="196"/>
    </location>
</feature>
<keyword evidence="4 7" id="KW-0472">Membrane</keyword>
<evidence type="ECO:0000256" key="3">
    <source>
        <dbReference type="ARBA" id="ARBA00022989"/>
    </source>
</evidence>
<dbReference type="EMBL" id="JAQQWI010000016">
    <property type="protein sequence ID" value="KAK8009094.1"/>
    <property type="molecule type" value="Genomic_DNA"/>
</dbReference>
<feature type="transmembrane region" description="Helical" evidence="7">
    <location>
        <begin position="56"/>
        <end position="74"/>
    </location>
</feature>
<comment type="caution">
    <text evidence="9">The sequence shown here is derived from an EMBL/GenBank/DDBJ whole genome shotgun (WGS) entry which is preliminary data.</text>
</comment>
<gene>
    <name evidence="9" type="ORF">PG991_011645</name>
</gene>
<evidence type="ECO:0000256" key="2">
    <source>
        <dbReference type="ARBA" id="ARBA00022692"/>
    </source>
</evidence>
<proteinExistence type="inferred from homology"/>
<accession>A0ABR1RFR8</accession>
<comment type="similarity">
    <text evidence="5">Belongs to the SAT4 family.</text>
</comment>
<feature type="region of interest" description="Disordered" evidence="6">
    <location>
        <begin position="276"/>
        <end position="309"/>
    </location>
</feature>
<feature type="transmembrane region" description="Helical" evidence="7">
    <location>
        <begin position="94"/>
        <end position="114"/>
    </location>
</feature>
<feature type="transmembrane region" description="Helical" evidence="7">
    <location>
        <begin position="243"/>
        <end position="261"/>
    </location>
</feature>
<evidence type="ECO:0000256" key="4">
    <source>
        <dbReference type="ARBA" id="ARBA00023136"/>
    </source>
</evidence>
<reference evidence="9 10" key="1">
    <citation type="submission" date="2023-01" db="EMBL/GenBank/DDBJ databases">
        <title>Analysis of 21 Apiospora genomes using comparative genomics revels a genus with tremendous synthesis potential of carbohydrate active enzymes and secondary metabolites.</title>
        <authorList>
            <person name="Sorensen T."/>
        </authorList>
    </citation>
    <scope>NUCLEOTIDE SEQUENCE [LARGE SCALE GENOMIC DNA]</scope>
    <source>
        <strain evidence="9 10">CBS 20057</strain>
    </source>
</reference>
<dbReference type="PANTHER" id="PTHR33048">
    <property type="entry name" value="PTH11-LIKE INTEGRAL MEMBRANE PROTEIN (AFU_ORTHOLOGUE AFUA_5G11245)"/>
    <property type="match status" value="1"/>
</dbReference>
<feature type="transmembrane region" description="Helical" evidence="7">
    <location>
        <begin position="14"/>
        <end position="35"/>
    </location>
</feature>
<organism evidence="9 10">
    <name type="scientific">Apiospora marii</name>
    <dbReference type="NCBI Taxonomy" id="335849"/>
    <lineage>
        <taxon>Eukaryota</taxon>
        <taxon>Fungi</taxon>
        <taxon>Dikarya</taxon>
        <taxon>Ascomycota</taxon>
        <taxon>Pezizomycotina</taxon>
        <taxon>Sordariomycetes</taxon>
        <taxon>Xylariomycetidae</taxon>
        <taxon>Amphisphaeriales</taxon>
        <taxon>Apiosporaceae</taxon>
        <taxon>Apiospora</taxon>
    </lineage>
</organism>
<evidence type="ECO:0000259" key="8">
    <source>
        <dbReference type="Pfam" id="PF20684"/>
    </source>
</evidence>
<dbReference type="InterPro" id="IPR052337">
    <property type="entry name" value="SAT4-like"/>
</dbReference>
<feature type="compositionally biased region" description="Polar residues" evidence="6">
    <location>
        <begin position="299"/>
        <end position="309"/>
    </location>
</feature>
<name>A0ABR1RFR8_9PEZI</name>
<dbReference type="InterPro" id="IPR049326">
    <property type="entry name" value="Rhodopsin_dom_fungi"/>
</dbReference>
<evidence type="ECO:0000256" key="6">
    <source>
        <dbReference type="SAM" id="MobiDB-lite"/>
    </source>
</evidence>
<protein>
    <recommendedName>
        <fullName evidence="8">Rhodopsin domain-containing protein</fullName>
    </recommendedName>
</protein>
<feature type="transmembrane region" description="Helical" evidence="7">
    <location>
        <begin position="135"/>
        <end position="155"/>
    </location>
</feature>
<dbReference type="Pfam" id="PF20684">
    <property type="entry name" value="Fung_rhodopsin"/>
    <property type="match status" value="1"/>
</dbReference>
<dbReference type="Proteomes" id="UP001396898">
    <property type="component" value="Unassembled WGS sequence"/>
</dbReference>
<comment type="subcellular location">
    <subcellularLocation>
        <location evidence="1">Membrane</location>
        <topology evidence="1">Multi-pass membrane protein</topology>
    </subcellularLocation>
</comment>
<feature type="domain" description="Rhodopsin" evidence="8">
    <location>
        <begin position="32"/>
        <end position="267"/>
    </location>
</feature>
<sequence length="309" mass="34928">MVSLRPIENSNQRAIVAIVIVFSILPTAVVGLRFWARKISGQRLQWSDALILLDNVTLLVFWAIVIFTVFAGGMETLPDLDKLASIPESQRKSFLLLIFGFTVFFLKFSALALFRELFWGAGSRAARTVLNALTYLTVVCATAAVTGSLYTSFPAYSLDNASGDDHYKLKVNGRFNFVATVVLDFAIFLVPIWQLWRVRIDSRKKRDIILAFCLGFLTCVVSLVRICLWWQEWFQQNMILQWFLLGLEPSVGIVAVSIPLLRPIFRRPARNPENVRMQRLPSRAKANSPEDGITTTTTFELSSRTSRPS</sequence>
<keyword evidence="2 7" id="KW-0812">Transmembrane</keyword>